<protein>
    <recommendedName>
        <fullName evidence="4">DUF306 domain-containing protein</fullName>
    </recommendedName>
</protein>
<dbReference type="AlphaFoldDB" id="M1N0B4"/>
<dbReference type="EMBL" id="CP003697">
    <property type="protein sequence ID" value="AGF73404.1"/>
    <property type="molecule type" value="Genomic_DNA"/>
</dbReference>
<reference evidence="2 3" key="1">
    <citation type="journal article" date="2012" name="Stand. Genomic Sci.">
        <title>Genome sequence of the halotolerant bacterium Corynebacterium halotolerans type strain YIM 70093(T) (= DSM 44683(T)).</title>
        <authorList>
            <person name="Ruckert C."/>
            <person name="Albersmeier A."/>
            <person name="Al-Dilaimi A."/>
            <person name="Niehaus K."/>
            <person name="Szczepanowski R."/>
            <person name="Kalinowski J."/>
        </authorList>
    </citation>
    <scope>NUCLEOTIDE SEQUENCE [LARGE SCALE GENOMIC DNA]</scope>
    <source>
        <strain evidence="2">YIM 70093</strain>
    </source>
</reference>
<dbReference type="PATRIC" id="fig|1121362.3.peg.2445"/>
<dbReference type="PROSITE" id="PS51257">
    <property type="entry name" value="PROKAR_LIPOPROTEIN"/>
    <property type="match status" value="1"/>
</dbReference>
<dbReference type="eggNOG" id="COG3187">
    <property type="taxonomic scope" value="Bacteria"/>
</dbReference>
<sequence>MTTPRRRALAALSAALLATAPVLSACGDRETAVAGSTWQITGLWTTPEDPGMLPDAAAGRAQLIFGEATVTGSTGCAPIQGTVSFTRGGDPSRAREADAVTFEAVEIEVPDDSCQGTVRSVHEDLTDLLAPETAYDLRHESEVELVLTRQGELVDRPVIRLSAV</sequence>
<name>M1N0B4_9CORY</name>
<feature type="signal peptide" evidence="1">
    <location>
        <begin position="1"/>
        <end position="24"/>
    </location>
</feature>
<dbReference type="KEGG" id="chn:A605_12040"/>
<dbReference type="RefSeq" id="WP_015401819.1">
    <property type="nucleotide sequence ID" value="NC_020302.1"/>
</dbReference>
<organism evidence="2 3">
    <name type="scientific">Corynebacterium halotolerans YIM 70093 = DSM 44683</name>
    <dbReference type="NCBI Taxonomy" id="1121362"/>
    <lineage>
        <taxon>Bacteria</taxon>
        <taxon>Bacillati</taxon>
        <taxon>Actinomycetota</taxon>
        <taxon>Actinomycetes</taxon>
        <taxon>Mycobacteriales</taxon>
        <taxon>Corynebacteriaceae</taxon>
        <taxon>Corynebacterium</taxon>
    </lineage>
</organism>
<feature type="chain" id="PRO_5038587270" description="DUF306 domain-containing protein" evidence="1">
    <location>
        <begin position="25"/>
        <end position="164"/>
    </location>
</feature>
<dbReference type="HOGENOM" id="CLU_122301_0_0_11"/>
<dbReference type="OrthoDB" id="4412202at2"/>
<keyword evidence="3" id="KW-1185">Reference proteome</keyword>
<evidence type="ECO:0000256" key="1">
    <source>
        <dbReference type="SAM" id="SignalP"/>
    </source>
</evidence>
<evidence type="ECO:0000313" key="2">
    <source>
        <dbReference type="EMBL" id="AGF73404.1"/>
    </source>
</evidence>
<dbReference type="Proteomes" id="UP000011723">
    <property type="component" value="Chromosome"/>
</dbReference>
<dbReference type="STRING" id="1121362.A605_12040"/>
<gene>
    <name evidence="2" type="ORF">A605_12040</name>
</gene>
<proteinExistence type="predicted"/>
<keyword evidence="1" id="KW-0732">Signal</keyword>
<evidence type="ECO:0008006" key="4">
    <source>
        <dbReference type="Google" id="ProtNLM"/>
    </source>
</evidence>
<evidence type="ECO:0000313" key="3">
    <source>
        <dbReference type="Proteomes" id="UP000011723"/>
    </source>
</evidence>
<accession>M1N0B4</accession>